<evidence type="ECO:0000313" key="2">
    <source>
        <dbReference type="Proteomes" id="UP000221243"/>
    </source>
</evidence>
<protein>
    <submittedName>
        <fullName evidence="1">Uncharacterized protein</fullName>
    </submittedName>
</protein>
<dbReference type="Proteomes" id="UP000221243">
    <property type="component" value="Segment"/>
</dbReference>
<dbReference type="RefSeq" id="YP_009599366.1">
    <property type="nucleotide sequence ID" value="NC_041916.1"/>
</dbReference>
<dbReference type="EMBL" id="AP017972">
    <property type="protein sequence ID" value="BAW98288.1"/>
    <property type="molecule type" value="Genomic_DNA"/>
</dbReference>
<dbReference type="KEGG" id="vg:40075095"/>
<keyword evidence="2" id="KW-1185">Reference proteome</keyword>
<accession>A0A1Q2U2U6</accession>
<sequence>MTKKTEKPTLDAGEYFDRKVKVLKSAMEPHYNQHENMKLMVGTVNHPRKEGQVEIRLTEPLKVEPYIKARAPESVLCLIDGRPVTPEMLAEFATPGDLLRLNLEEDSAKLELVKRMGSCVYAIVGDPMDVVETLTEQLKAKEVHFYHGNREISSTMMSMHVRLEDSFMVDAFGGRINITLLNGEKKPKVFRMLDSDTLVGLRALWIEHLKKVKVENPLTGLKKRSLTSECRSGRVLGVSGCQSIYGPHIEFSTRIVEGFMTEERMTQLRELAEDLECYVGNTKCDVEEFLHILNPDDILLLQIFTSSARLVINQAMGVFQHPVKDNTEEGKKAILRRACSMLVNSTCGAYGSPYTLTAPKTYLGPKAVSPEVFIKCLDEGDVLISHSLGVSSAITCLRVDEEDYSESKLFVNCDTYPVSNDGVYTDLLKNDFIKDILDGLVHHDLILPNWEERANHNILKQSSAYFSKKHFEPACGLDVKHARARAEAEAKQPRKELSPLMQRMLKRL</sequence>
<dbReference type="GeneID" id="40075095"/>
<reference evidence="1 2" key="1">
    <citation type="submission" date="2017-01" db="EMBL/GenBank/DDBJ databases">
        <title>Complete Genome Sequence of Vibrio Parahaemolyticus Bacteriophage pTD1.</title>
        <authorList>
            <person name="Midorikawa Y."/>
            <person name="Sano M."/>
        </authorList>
    </citation>
    <scope>NUCLEOTIDE SEQUENCE [LARGE SCALE GENOMIC DNA]</scope>
    <source>
        <strain evidence="1">PTD1</strain>
    </source>
</reference>
<proteinExistence type="predicted"/>
<organism evidence="1 2">
    <name type="scientific">Vibrio phage pTD1</name>
    <dbReference type="NCBI Taxonomy" id="1938577"/>
    <lineage>
        <taxon>Viruses</taxon>
        <taxon>Duplodnaviria</taxon>
        <taxon>Heunggongvirae</taxon>
        <taxon>Uroviricota</taxon>
        <taxon>Caudoviricetes</taxon>
        <taxon>Chimalliviridae</taxon>
        <taxon>Gorgonvirinae</taxon>
        <taxon>Tidunavirus</taxon>
        <taxon>Tidunavirus pTD1</taxon>
    </lineage>
</organism>
<evidence type="ECO:0000313" key="1">
    <source>
        <dbReference type="EMBL" id="BAW98288.1"/>
    </source>
</evidence>
<name>A0A1Q2U2U6_9CAUD</name>
<dbReference type="OrthoDB" id="6044at10239"/>